<gene>
    <name evidence="2" type="ORF">HNQ94_002872</name>
</gene>
<dbReference type="EMBL" id="JACHGH010000009">
    <property type="protein sequence ID" value="MBB6454390.1"/>
    <property type="molecule type" value="Genomic_DNA"/>
</dbReference>
<organism evidence="2 3">
    <name type="scientific">Salirhabdus euzebyi</name>
    <dbReference type="NCBI Taxonomy" id="394506"/>
    <lineage>
        <taxon>Bacteria</taxon>
        <taxon>Bacillati</taxon>
        <taxon>Bacillota</taxon>
        <taxon>Bacilli</taxon>
        <taxon>Bacillales</taxon>
        <taxon>Bacillaceae</taxon>
        <taxon>Salirhabdus</taxon>
    </lineage>
</organism>
<feature type="transmembrane region" description="Helical" evidence="1">
    <location>
        <begin position="214"/>
        <end position="236"/>
    </location>
</feature>
<evidence type="ECO:0008006" key="4">
    <source>
        <dbReference type="Google" id="ProtNLM"/>
    </source>
</evidence>
<dbReference type="GO" id="GO:0009847">
    <property type="term" value="P:spore germination"/>
    <property type="evidence" value="ECO:0007669"/>
    <property type="project" value="InterPro"/>
</dbReference>
<protein>
    <recommendedName>
        <fullName evidence="4">Spore germination protein</fullName>
    </recommendedName>
</protein>
<feature type="transmembrane region" description="Helical" evidence="1">
    <location>
        <begin position="111"/>
        <end position="129"/>
    </location>
</feature>
<feature type="transmembrane region" description="Helical" evidence="1">
    <location>
        <begin position="307"/>
        <end position="326"/>
    </location>
</feature>
<feature type="transmembrane region" description="Helical" evidence="1">
    <location>
        <begin position="136"/>
        <end position="158"/>
    </location>
</feature>
<dbReference type="AlphaFoldDB" id="A0A841Q7J2"/>
<feature type="transmembrane region" description="Helical" evidence="1">
    <location>
        <begin position="32"/>
        <end position="53"/>
    </location>
</feature>
<feature type="transmembrane region" description="Helical" evidence="1">
    <location>
        <begin position="266"/>
        <end position="286"/>
    </location>
</feature>
<proteinExistence type="predicted"/>
<dbReference type="Proteomes" id="UP000581688">
    <property type="component" value="Unassembled WGS sequence"/>
</dbReference>
<feature type="transmembrane region" description="Helical" evidence="1">
    <location>
        <begin position="7"/>
        <end position="26"/>
    </location>
</feature>
<name>A0A841Q7J2_9BACI</name>
<feature type="transmembrane region" description="Helical" evidence="1">
    <location>
        <begin position="74"/>
        <end position="99"/>
    </location>
</feature>
<sequence length="363" mass="41355">MNRYFHYLVILNMLANVVALVPKVLIEHRLNGVVVSIFIGVALSLLFFYVFANSMFKFPGKGEPEIIKAYTPKWFASSYLFIIGIFYFIAAGIILLTFIDITLRFINPDMSSLYTAFLFLSIVCAGALMKTEKTLYALEIILVISLPLILGIFLKSLFNPYLSWDSMKVIVQHSFDSISIESVGAASYSFVGFYYLAIYNRLFTEKVKPIKIRYILLIGIVGTVNIFTSLMIPIGYNGVDGIGDFNYPWFSTADAIRMEFGFIERVLFIFLLLYIGISIISATISSHTGLEIIKSVLPSFKWKNRELMPIIVILLFSMVTILAQYYLPQGKLYEFTKIFFIGLLGVGMFKTFLMIWIVRRAKK</sequence>
<evidence type="ECO:0000313" key="2">
    <source>
        <dbReference type="EMBL" id="MBB6454390.1"/>
    </source>
</evidence>
<comment type="caution">
    <text evidence="2">The sequence shown here is derived from an EMBL/GenBank/DDBJ whole genome shotgun (WGS) entry which is preliminary data.</text>
</comment>
<accession>A0A841Q7J2</accession>
<feature type="transmembrane region" description="Helical" evidence="1">
    <location>
        <begin position="178"/>
        <end position="202"/>
    </location>
</feature>
<dbReference type="RefSeq" id="WP_174497995.1">
    <property type="nucleotide sequence ID" value="NZ_CADDWK010000026.1"/>
</dbReference>
<dbReference type="GO" id="GO:0016020">
    <property type="term" value="C:membrane"/>
    <property type="evidence" value="ECO:0007669"/>
    <property type="project" value="InterPro"/>
</dbReference>
<feature type="transmembrane region" description="Helical" evidence="1">
    <location>
        <begin position="338"/>
        <end position="358"/>
    </location>
</feature>
<reference evidence="2 3" key="1">
    <citation type="submission" date="2020-08" db="EMBL/GenBank/DDBJ databases">
        <title>Genomic Encyclopedia of Type Strains, Phase IV (KMG-IV): sequencing the most valuable type-strain genomes for metagenomic binning, comparative biology and taxonomic classification.</title>
        <authorList>
            <person name="Goeker M."/>
        </authorList>
    </citation>
    <scope>NUCLEOTIDE SEQUENCE [LARGE SCALE GENOMIC DNA]</scope>
    <source>
        <strain evidence="2 3">DSM 19612</strain>
    </source>
</reference>
<keyword evidence="1" id="KW-0812">Transmembrane</keyword>
<dbReference type="InterPro" id="IPR004761">
    <property type="entry name" value="Spore_GerAB"/>
</dbReference>
<keyword evidence="1" id="KW-1133">Transmembrane helix</keyword>
<keyword evidence="3" id="KW-1185">Reference proteome</keyword>
<evidence type="ECO:0000256" key="1">
    <source>
        <dbReference type="SAM" id="Phobius"/>
    </source>
</evidence>
<evidence type="ECO:0000313" key="3">
    <source>
        <dbReference type="Proteomes" id="UP000581688"/>
    </source>
</evidence>
<keyword evidence="1" id="KW-0472">Membrane</keyword>
<dbReference type="Pfam" id="PF03845">
    <property type="entry name" value="Spore_permease"/>
    <property type="match status" value="1"/>
</dbReference>